<feature type="domain" description="FIST" evidence="1">
    <location>
        <begin position="27"/>
        <end position="100"/>
    </location>
</feature>
<dbReference type="InterPro" id="IPR013702">
    <property type="entry name" value="FIST_domain_N"/>
</dbReference>
<dbReference type="RefSeq" id="WP_089478928.1">
    <property type="nucleotide sequence ID" value="NZ_MUGS01000008.1"/>
</dbReference>
<dbReference type="Pfam" id="PF08495">
    <property type="entry name" value="FIST"/>
    <property type="match status" value="1"/>
</dbReference>
<dbReference type="OrthoDB" id="9770435at2"/>
<evidence type="ECO:0000313" key="2">
    <source>
        <dbReference type="EMBL" id="OXG07852.1"/>
    </source>
</evidence>
<sequence length="117" mass="13517">MKIIQAYKKKNENWQYLTNKEDLKNPLVLVFANRMQLELSEVIDAIRKEFPYEHLVFGSTAGEILDANVFDDSIVVTVIEFEKSTFKIRTDNIFNHKKDANALGKLQILAKVSIPFL</sequence>
<comment type="caution">
    <text evidence="2">The sequence shown here is derived from an EMBL/GenBank/DDBJ whole genome shotgun (WGS) entry which is preliminary data.</text>
</comment>
<gene>
    <name evidence="2" type="ORF">B0A64_07645</name>
</gene>
<organism evidence="2 3">
    <name type="scientific">Flavobacterium araucananum</name>
    <dbReference type="NCBI Taxonomy" id="946678"/>
    <lineage>
        <taxon>Bacteria</taxon>
        <taxon>Pseudomonadati</taxon>
        <taxon>Bacteroidota</taxon>
        <taxon>Flavobacteriia</taxon>
        <taxon>Flavobacteriales</taxon>
        <taxon>Flavobacteriaceae</taxon>
        <taxon>Flavobacterium</taxon>
    </lineage>
</organism>
<dbReference type="EMBL" id="MUGS01000008">
    <property type="protein sequence ID" value="OXG07852.1"/>
    <property type="molecule type" value="Genomic_DNA"/>
</dbReference>
<name>A0A227PDH7_9FLAO</name>
<evidence type="ECO:0000259" key="1">
    <source>
        <dbReference type="Pfam" id="PF08495"/>
    </source>
</evidence>
<protein>
    <recommendedName>
        <fullName evidence="1">FIST domain-containing protein</fullName>
    </recommendedName>
</protein>
<proteinExistence type="predicted"/>
<evidence type="ECO:0000313" key="3">
    <source>
        <dbReference type="Proteomes" id="UP000214684"/>
    </source>
</evidence>
<dbReference type="Proteomes" id="UP000214684">
    <property type="component" value="Unassembled WGS sequence"/>
</dbReference>
<keyword evidence="3" id="KW-1185">Reference proteome</keyword>
<reference evidence="2 3" key="1">
    <citation type="submission" date="2016-11" db="EMBL/GenBank/DDBJ databases">
        <title>Whole genomes of Flavobacteriaceae.</title>
        <authorList>
            <person name="Stine C."/>
            <person name="Li C."/>
            <person name="Tadesse D."/>
        </authorList>
    </citation>
    <scope>NUCLEOTIDE SEQUENCE [LARGE SCALE GENOMIC DNA]</scope>
    <source>
        <strain evidence="2 3">DSM 24704</strain>
    </source>
</reference>
<dbReference type="AlphaFoldDB" id="A0A227PDH7"/>
<accession>A0A227PDH7</accession>